<feature type="compositionally biased region" description="Polar residues" evidence="1">
    <location>
        <begin position="145"/>
        <end position="159"/>
    </location>
</feature>
<accession>A0A0D2UJP3</accession>
<evidence type="ECO:0000313" key="5">
    <source>
        <dbReference type="Proteomes" id="UP000008743"/>
    </source>
</evidence>
<feature type="transmembrane region" description="Helical" evidence="2">
    <location>
        <begin position="361"/>
        <end position="380"/>
    </location>
</feature>
<keyword evidence="2" id="KW-1133">Transmembrane helix</keyword>
<dbReference type="RefSeq" id="XP_004346458.2">
    <property type="nucleotide sequence ID" value="XM_004346408.2"/>
</dbReference>
<feature type="compositionally biased region" description="Polar residues" evidence="1">
    <location>
        <begin position="87"/>
        <end position="99"/>
    </location>
</feature>
<feature type="transmembrane region" description="Helical" evidence="2">
    <location>
        <begin position="280"/>
        <end position="301"/>
    </location>
</feature>
<feature type="transmembrane region" description="Helical" evidence="2">
    <location>
        <begin position="214"/>
        <end position="234"/>
    </location>
</feature>
<keyword evidence="5" id="KW-1185">Reference proteome</keyword>
<feature type="compositionally biased region" description="Basic and acidic residues" evidence="1">
    <location>
        <begin position="189"/>
        <end position="204"/>
    </location>
</feature>
<dbReference type="AlphaFoldDB" id="A0A0D2UJP3"/>
<dbReference type="Pfam" id="PF00892">
    <property type="entry name" value="EamA"/>
    <property type="match status" value="2"/>
</dbReference>
<gene>
    <name evidence="4" type="ORF">CAOG_005785</name>
</gene>
<dbReference type="PANTHER" id="PTHR22911">
    <property type="entry name" value="ACYL-MALONYL CONDENSING ENZYME-RELATED"/>
    <property type="match status" value="1"/>
</dbReference>
<feature type="transmembrane region" description="Helical" evidence="2">
    <location>
        <begin position="246"/>
        <end position="268"/>
    </location>
</feature>
<feature type="domain" description="EamA" evidence="3">
    <location>
        <begin position="364"/>
        <end position="509"/>
    </location>
</feature>
<feature type="transmembrane region" description="Helical" evidence="2">
    <location>
        <begin position="434"/>
        <end position="457"/>
    </location>
</feature>
<dbReference type="InterPro" id="IPR037185">
    <property type="entry name" value="EmrE-like"/>
</dbReference>
<proteinExistence type="predicted"/>
<feature type="transmembrane region" description="Helical" evidence="2">
    <location>
        <begin position="491"/>
        <end position="509"/>
    </location>
</feature>
<evidence type="ECO:0000259" key="3">
    <source>
        <dbReference type="Pfam" id="PF00892"/>
    </source>
</evidence>
<feature type="region of interest" description="Disordered" evidence="1">
    <location>
        <begin position="144"/>
        <end position="208"/>
    </location>
</feature>
<protein>
    <recommendedName>
        <fullName evidence="3">EamA domain-containing protein</fullName>
    </recommendedName>
</protein>
<feature type="transmembrane region" description="Helical" evidence="2">
    <location>
        <begin position="464"/>
        <end position="485"/>
    </location>
</feature>
<name>A0A0D2UJP3_CAPO3</name>
<dbReference type="EMBL" id="KE346368">
    <property type="protein sequence ID" value="KJE95326.1"/>
    <property type="molecule type" value="Genomic_DNA"/>
</dbReference>
<feature type="region of interest" description="Disordered" evidence="1">
    <location>
        <begin position="37"/>
        <end position="72"/>
    </location>
</feature>
<feature type="compositionally biased region" description="Basic and acidic residues" evidence="1">
    <location>
        <begin position="42"/>
        <end position="57"/>
    </location>
</feature>
<feature type="domain" description="EamA" evidence="3">
    <location>
        <begin position="219"/>
        <end position="352"/>
    </location>
</feature>
<dbReference type="InParanoid" id="A0A0D2UJP3"/>
<dbReference type="Proteomes" id="UP000008743">
    <property type="component" value="Unassembled WGS sequence"/>
</dbReference>
<sequence>MAAVDRRYHHRHAHCGTVMVDRAWTYLTSSTPTTGLPCCQSHRPDHRSPHHDDDQQGDHTSTVATSKTSRSALGRARDRLNAWIDSQSAPDNAQAQPGQSDAAESARRRAAEIADNSGRPSGRKRRRKVDPWLGDVHVDSDLETVPTSQFQSSAQSDYSDTLPLSYDNAEHSMLDQDEEQDDQDGRDDYDDRMRSSHSHAQDKEHHHHHQKVPIHVWVILCLALVAVSSAGTAFKHIDDVTPFLRASWRLFVTSLVLLPPAVFQFARADASLRAQCLKPSALLAILFGGICLACHFGSWVWSLDNTTLAHSLLLVCMHPVIFVMGMLLLGRPVARGELLGTGIALAGTVLLLQDVRSDGEVTIPGDLVAFLGAVFFVGYLSCGKTLRRFMPVFIYAFSVTFVSSVVLGFIAIPAEDVSLFSASPSGSFGWAGLDYLPVIIYLSFGPGLVGHTGINYIVKFLPPLVVSISFLTEPLIGTVIGIAFGESNVPGAWTWCGGLVLMVGVVMNVTTGHAHSVRQAQRPKSLPSGISSHAISIAVSDGLEFQPLHEEDVEHDGEFEHSDAVPPAEQVSATKPNPW</sequence>
<organism evidence="4 5">
    <name type="scientific">Capsaspora owczarzaki (strain ATCC 30864)</name>
    <dbReference type="NCBI Taxonomy" id="595528"/>
    <lineage>
        <taxon>Eukaryota</taxon>
        <taxon>Filasterea</taxon>
        <taxon>Capsaspora</taxon>
    </lineage>
</organism>
<feature type="transmembrane region" description="Helical" evidence="2">
    <location>
        <begin position="307"/>
        <end position="329"/>
    </location>
</feature>
<feature type="compositionally biased region" description="Basic and acidic residues" evidence="1">
    <location>
        <begin position="551"/>
        <end position="563"/>
    </location>
</feature>
<feature type="transmembrane region" description="Helical" evidence="2">
    <location>
        <begin position="336"/>
        <end position="355"/>
    </location>
</feature>
<feature type="region of interest" description="Disordered" evidence="1">
    <location>
        <begin position="87"/>
        <end position="132"/>
    </location>
</feature>
<evidence type="ECO:0000256" key="1">
    <source>
        <dbReference type="SAM" id="MobiDB-lite"/>
    </source>
</evidence>
<keyword evidence="2" id="KW-0472">Membrane</keyword>
<dbReference type="PANTHER" id="PTHR22911:SF76">
    <property type="entry name" value="EAMA DOMAIN-CONTAINING PROTEIN"/>
    <property type="match status" value="1"/>
</dbReference>
<keyword evidence="2" id="KW-0812">Transmembrane</keyword>
<dbReference type="OrthoDB" id="74158at2759"/>
<dbReference type="SUPFAM" id="SSF103481">
    <property type="entry name" value="Multidrug resistance efflux transporter EmrE"/>
    <property type="match status" value="1"/>
</dbReference>
<feature type="region of interest" description="Disordered" evidence="1">
    <location>
        <begin position="551"/>
        <end position="579"/>
    </location>
</feature>
<evidence type="ECO:0000256" key="2">
    <source>
        <dbReference type="SAM" id="Phobius"/>
    </source>
</evidence>
<feature type="transmembrane region" description="Helical" evidence="2">
    <location>
        <begin position="392"/>
        <end position="414"/>
    </location>
</feature>
<feature type="compositionally biased region" description="Acidic residues" evidence="1">
    <location>
        <begin position="175"/>
        <end position="188"/>
    </location>
</feature>
<dbReference type="PhylomeDB" id="A0A0D2UJP3"/>
<dbReference type="InterPro" id="IPR000620">
    <property type="entry name" value="EamA_dom"/>
</dbReference>
<reference evidence="5" key="1">
    <citation type="submission" date="2011-02" db="EMBL/GenBank/DDBJ databases">
        <title>The Genome Sequence of Capsaspora owczarzaki ATCC 30864.</title>
        <authorList>
            <person name="Russ C."/>
            <person name="Cuomo C."/>
            <person name="Burger G."/>
            <person name="Gray M.W."/>
            <person name="Holland P.W.H."/>
            <person name="King N."/>
            <person name="Lang F.B.F."/>
            <person name="Roger A.J."/>
            <person name="Ruiz-Trillo I."/>
            <person name="Young S.K."/>
            <person name="Zeng Q."/>
            <person name="Gargeya S."/>
            <person name="Alvarado L."/>
            <person name="Berlin A."/>
            <person name="Chapman S.B."/>
            <person name="Chen Z."/>
            <person name="Freedman E."/>
            <person name="Gellesch M."/>
            <person name="Goldberg J."/>
            <person name="Griggs A."/>
            <person name="Gujja S."/>
            <person name="Heilman E."/>
            <person name="Heiman D."/>
            <person name="Howarth C."/>
            <person name="Mehta T."/>
            <person name="Neiman D."/>
            <person name="Pearson M."/>
            <person name="Roberts A."/>
            <person name="Saif S."/>
            <person name="Shea T."/>
            <person name="Shenoy N."/>
            <person name="Sisk P."/>
            <person name="Stolte C."/>
            <person name="Sykes S."/>
            <person name="White J."/>
            <person name="Yandava C."/>
            <person name="Haas B."/>
            <person name="Nusbaum C."/>
            <person name="Birren B."/>
        </authorList>
    </citation>
    <scope>NUCLEOTIDE SEQUENCE</scope>
    <source>
        <strain evidence="5">ATCC 30864</strain>
    </source>
</reference>
<evidence type="ECO:0000313" key="4">
    <source>
        <dbReference type="EMBL" id="KJE95326.1"/>
    </source>
</evidence>
<feature type="compositionally biased region" description="Polar residues" evidence="1">
    <location>
        <begin position="58"/>
        <end position="71"/>
    </location>
</feature>
<dbReference type="eggNOG" id="ENOG502S0MT">
    <property type="taxonomic scope" value="Eukaryota"/>
</dbReference>
<dbReference type="GO" id="GO:0016020">
    <property type="term" value="C:membrane"/>
    <property type="evidence" value="ECO:0007669"/>
    <property type="project" value="InterPro"/>
</dbReference>